<dbReference type="InterPro" id="IPR018955">
    <property type="entry name" value="BCDHK/PDK_N"/>
</dbReference>
<keyword evidence="8" id="KW-0732">Signal</keyword>
<evidence type="ECO:0000256" key="2">
    <source>
        <dbReference type="ARBA" id="ARBA00022679"/>
    </source>
</evidence>
<name>A0A3S7WY35_LEIDO</name>
<evidence type="ECO:0000256" key="5">
    <source>
        <dbReference type="ARBA" id="ARBA00022840"/>
    </source>
</evidence>
<dbReference type="AlphaFoldDB" id="A0A3S7WY35"/>
<dbReference type="InterPro" id="IPR036784">
    <property type="entry name" value="AK/P_DHK_N_sf"/>
</dbReference>
<dbReference type="EC" id="2.7.11.-" evidence="7"/>
<dbReference type="InterPro" id="IPR039028">
    <property type="entry name" value="BCKD/PDK"/>
</dbReference>
<dbReference type="VEuPathDB" id="TriTrypDB:LdCL_240005000"/>
<sequence>MSRPCLLLLGIDVVFAHVSGSCINHVGRADLVMLRRGFCRSIPLLGPTFTELVERLDSFEKEFIEWKAFRKAVESTSPKVTEAAKEIIAESMKEVKTSKVNLENPLTPEEFTELNQFYAKQKVKDIFFENLLYINTPNDLMQHSETVFRQYLVRIARRVRHLNHAPYGLSQMPGIQMLKKWYQWSFHDVRSTPVPTTRDECYRCDRMVRRVFLRHYNVSSLITDGMVEFASREGWTHVDEEVMRTYDELQNFFEAFCLGRVRLRFLVGNYMYLSTKILGVSKEEYAVNDRDGLTVPIFFDHNAEDFVGQICKKCSLLVLTKCAIKEAQASYDAEIELKLAGDPNLVFVGIPYITYDIICAMLEDAVSANVDRQERTGKACTKIEVTLAQWPTNKRFVLRISDTAGGMTLRQASKQLSCWSLYRNIQGHNQDTISTWTSSPIRLPYAYNAARVIGGNITLASIEGYGTDRQLYLPSTGLAGVSL</sequence>
<keyword evidence="2 7" id="KW-0808">Transferase</keyword>
<organism evidence="10 11">
    <name type="scientific">Leishmania donovani</name>
    <dbReference type="NCBI Taxonomy" id="5661"/>
    <lineage>
        <taxon>Eukaryota</taxon>
        <taxon>Discoba</taxon>
        <taxon>Euglenozoa</taxon>
        <taxon>Kinetoplastea</taxon>
        <taxon>Metakinetoplastina</taxon>
        <taxon>Trypanosomatida</taxon>
        <taxon>Trypanosomatidae</taxon>
        <taxon>Leishmaniinae</taxon>
        <taxon>Leishmania</taxon>
    </lineage>
</organism>
<dbReference type="VEuPathDB" id="TriTrypDB:LDHU3_24.0030"/>
<comment type="similarity">
    <text evidence="1 7">Belongs to the PDK/BCKDK protein kinase family.</text>
</comment>
<dbReference type="SUPFAM" id="SSF55874">
    <property type="entry name" value="ATPase domain of HSP90 chaperone/DNA topoisomerase II/histidine kinase"/>
    <property type="match status" value="1"/>
</dbReference>
<feature type="chain" id="PRO_5019341166" description="Protein-serine/threonine kinase" evidence="8">
    <location>
        <begin position="21"/>
        <end position="483"/>
    </location>
</feature>
<dbReference type="GO" id="GO:0010906">
    <property type="term" value="P:regulation of glucose metabolic process"/>
    <property type="evidence" value="ECO:0007669"/>
    <property type="project" value="TreeGrafter"/>
</dbReference>
<keyword evidence="4 7" id="KW-0418">Kinase</keyword>
<dbReference type="PANTHER" id="PTHR11947:SF40">
    <property type="entry name" value="PROTEIN-SERINE_THREONINE KINASE"/>
    <property type="match status" value="1"/>
</dbReference>
<dbReference type="Proteomes" id="UP000274082">
    <property type="component" value="Chromosome 24"/>
</dbReference>
<evidence type="ECO:0000256" key="6">
    <source>
        <dbReference type="ARBA" id="ARBA00023128"/>
    </source>
</evidence>
<evidence type="ECO:0000256" key="7">
    <source>
        <dbReference type="RuleBase" id="RU366032"/>
    </source>
</evidence>
<accession>A0A3S7WY35</accession>
<dbReference type="FunFam" id="1.20.140.20:FF:000007">
    <property type="entry name" value="Pyruvate dehydrogenase (Lipoamide) kinase, putative"/>
    <property type="match status" value="1"/>
</dbReference>
<evidence type="ECO:0000259" key="9">
    <source>
        <dbReference type="Pfam" id="PF10436"/>
    </source>
</evidence>
<dbReference type="Gene3D" id="1.20.140.20">
    <property type="entry name" value="Alpha-ketoacid/pyruvate dehydrogenase kinase, N-terminal domain"/>
    <property type="match status" value="1"/>
</dbReference>
<keyword evidence="10" id="KW-0670">Pyruvate</keyword>
<evidence type="ECO:0000256" key="1">
    <source>
        <dbReference type="ARBA" id="ARBA00006155"/>
    </source>
</evidence>
<feature type="signal peptide" evidence="8">
    <location>
        <begin position="1"/>
        <end position="20"/>
    </location>
</feature>
<proteinExistence type="inferred from homology"/>
<evidence type="ECO:0000256" key="4">
    <source>
        <dbReference type="ARBA" id="ARBA00022777"/>
    </source>
</evidence>
<evidence type="ECO:0000256" key="3">
    <source>
        <dbReference type="ARBA" id="ARBA00022741"/>
    </source>
</evidence>
<dbReference type="FunFam" id="3.30.565.10:FF:000205">
    <property type="entry name" value="Pyruvate dehydrogenase (Lipoamide) kinase, putative"/>
    <property type="match status" value="1"/>
</dbReference>
<dbReference type="EMBL" id="CP029523">
    <property type="protein sequence ID" value="AYU79083.1"/>
    <property type="molecule type" value="Genomic_DNA"/>
</dbReference>
<dbReference type="PANTHER" id="PTHR11947">
    <property type="entry name" value="PYRUVATE DEHYDROGENASE KINASE"/>
    <property type="match status" value="1"/>
</dbReference>
<dbReference type="SUPFAM" id="SSF69012">
    <property type="entry name" value="alpha-ketoacid dehydrogenase kinase, N-terminal domain"/>
    <property type="match status" value="1"/>
</dbReference>
<dbReference type="Gene3D" id="3.30.565.10">
    <property type="entry name" value="Histidine kinase-like ATPase, C-terminal domain"/>
    <property type="match status" value="1"/>
</dbReference>
<reference evidence="10 11" key="1">
    <citation type="journal article" date="2018" name="Sci. Rep.">
        <title>A complete Leishmania donovani reference genome identifies novel genetic variations associated with virulence.</title>
        <authorList>
            <person name="Lypaczewski P."/>
            <person name="Hoshizaki J."/>
            <person name="Zhang W.-W."/>
            <person name="McCall L.-I."/>
            <person name="Torcivia-Rodriguez J."/>
            <person name="Simonyan V."/>
            <person name="Kaur A."/>
            <person name="Dewar K."/>
            <person name="Matlashewski G."/>
        </authorList>
    </citation>
    <scope>NUCLEOTIDE SEQUENCE [LARGE SCALE GENOMIC DNA]</scope>
    <source>
        <strain evidence="10 11">LdCL</strain>
    </source>
</reference>
<evidence type="ECO:0000313" key="11">
    <source>
        <dbReference type="Proteomes" id="UP000274082"/>
    </source>
</evidence>
<gene>
    <name evidence="10" type="ORF">LdCL_240005000</name>
</gene>
<evidence type="ECO:0000313" key="10">
    <source>
        <dbReference type="EMBL" id="AYU79083.1"/>
    </source>
</evidence>
<dbReference type="GO" id="GO:0004740">
    <property type="term" value="F:pyruvate dehydrogenase (acetyl-transferring) kinase activity"/>
    <property type="evidence" value="ECO:0007669"/>
    <property type="project" value="TreeGrafter"/>
</dbReference>
<dbReference type="OrthoDB" id="241648at2759"/>
<dbReference type="Pfam" id="PF10436">
    <property type="entry name" value="BCDHK_Adom3"/>
    <property type="match status" value="1"/>
</dbReference>
<keyword evidence="11" id="KW-1185">Reference proteome</keyword>
<evidence type="ECO:0000256" key="8">
    <source>
        <dbReference type="SAM" id="SignalP"/>
    </source>
</evidence>
<keyword evidence="5 7" id="KW-0067">ATP-binding</keyword>
<keyword evidence="6 7" id="KW-0496">Mitochondrion</keyword>
<dbReference type="VEuPathDB" id="TriTrypDB:LdBPK_240010.1"/>
<keyword evidence="3 7" id="KW-0547">Nucleotide-binding</keyword>
<feature type="domain" description="Branched-chain alpha-ketoacid dehydrogenase kinase/Pyruvate dehydrogenase kinase N-terminal" evidence="9">
    <location>
        <begin position="134"/>
        <end position="311"/>
    </location>
</feature>
<protein>
    <recommendedName>
        <fullName evidence="7">Protein-serine/threonine kinase</fullName>
        <ecNumber evidence="7">2.7.11.-</ecNumber>
    </recommendedName>
</protein>
<comment type="subcellular location">
    <subcellularLocation>
        <location evidence="7">Mitochondrion matrix</location>
    </subcellularLocation>
</comment>
<dbReference type="GO" id="GO:0005759">
    <property type="term" value="C:mitochondrial matrix"/>
    <property type="evidence" value="ECO:0007669"/>
    <property type="project" value="UniProtKB-SubCell"/>
</dbReference>
<dbReference type="GO" id="GO:0005524">
    <property type="term" value="F:ATP binding"/>
    <property type="evidence" value="ECO:0007669"/>
    <property type="project" value="UniProtKB-UniRule"/>
</dbReference>
<dbReference type="InterPro" id="IPR036890">
    <property type="entry name" value="HATPase_C_sf"/>
</dbReference>